<dbReference type="Gene3D" id="2.60.40.2470">
    <property type="entry name" value="SoxY domain"/>
    <property type="match status" value="1"/>
</dbReference>
<dbReference type="SUPFAM" id="SSF81296">
    <property type="entry name" value="E set domains"/>
    <property type="match status" value="1"/>
</dbReference>
<keyword evidence="1" id="KW-0732">Signal</keyword>
<dbReference type="InterPro" id="IPR032711">
    <property type="entry name" value="SoxY"/>
</dbReference>
<feature type="chain" id="PRO_5046712818" evidence="1">
    <location>
        <begin position="23"/>
        <end position="261"/>
    </location>
</feature>
<dbReference type="InterPro" id="IPR038162">
    <property type="entry name" value="SoxY_sf"/>
</dbReference>
<dbReference type="InterPro" id="IPR013783">
    <property type="entry name" value="Ig-like_fold"/>
</dbReference>
<evidence type="ECO:0000259" key="2">
    <source>
        <dbReference type="Pfam" id="PF08770"/>
    </source>
</evidence>
<feature type="domain" description="Sulphur oxidation protein SoxZ" evidence="2">
    <location>
        <begin position="174"/>
        <end position="256"/>
    </location>
</feature>
<organism evidence="4 5">
    <name type="scientific">Vogesella amnigena</name>
    <dbReference type="NCBI Taxonomy" id="1507449"/>
    <lineage>
        <taxon>Bacteria</taxon>
        <taxon>Pseudomonadati</taxon>
        <taxon>Pseudomonadota</taxon>
        <taxon>Betaproteobacteria</taxon>
        <taxon>Neisseriales</taxon>
        <taxon>Chromobacteriaceae</taxon>
        <taxon>Vogesella</taxon>
    </lineage>
</organism>
<evidence type="ECO:0000259" key="3">
    <source>
        <dbReference type="Pfam" id="PF13501"/>
    </source>
</evidence>
<evidence type="ECO:0000313" key="4">
    <source>
        <dbReference type="EMBL" id="MFC3625105.1"/>
    </source>
</evidence>
<feature type="signal peptide" evidence="1">
    <location>
        <begin position="1"/>
        <end position="22"/>
    </location>
</feature>
<dbReference type="Pfam" id="PF13501">
    <property type="entry name" value="SoxY"/>
    <property type="match status" value="1"/>
</dbReference>
<dbReference type="InterPro" id="IPR014756">
    <property type="entry name" value="Ig_E-set"/>
</dbReference>
<reference evidence="5" key="1">
    <citation type="journal article" date="2019" name="Int. J. Syst. Evol. Microbiol.">
        <title>The Global Catalogue of Microorganisms (GCM) 10K type strain sequencing project: providing services to taxonomists for standard genome sequencing and annotation.</title>
        <authorList>
            <consortium name="The Broad Institute Genomics Platform"/>
            <consortium name="The Broad Institute Genome Sequencing Center for Infectious Disease"/>
            <person name="Wu L."/>
            <person name="Ma J."/>
        </authorList>
    </citation>
    <scope>NUCLEOTIDE SEQUENCE [LARGE SCALE GENOMIC DNA]</scope>
    <source>
        <strain evidence="5">KCTC 42195</strain>
    </source>
</reference>
<dbReference type="Gene3D" id="2.60.40.10">
    <property type="entry name" value="Immunoglobulins"/>
    <property type="match status" value="1"/>
</dbReference>
<dbReference type="RefSeq" id="WP_390276517.1">
    <property type="nucleotide sequence ID" value="NZ_JBHRYH010000005.1"/>
</dbReference>
<keyword evidence="5" id="KW-1185">Reference proteome</keyword>
<dbReference type="NCBIfam" id="TIGR04557">
    <property type="entry name" value="fuse_rel_SoxYZ"/>
    <property type="match status" value="1"/>
</dbReference>
<proteinExistence type="predicted"/>
<protein>
    <submittedName>
        <fullName evidence="4">Quinoprotein dehydrogenase-associated SoxYZ-like carrier</fullName>
    </submittedName>
</protein>
<dbReference type="Proteomes" id="UP001595636">
    <property type="component" value="Unassembled WGS sequence"/>
</dbReference>
<accession>A0ABV7TPV5</accession>
<gene>
    <name evidence="4" type="ORF">ACFOKJ_02965</name>
</gene>
<comment type="caution">
    <text evidence="4">The sequence shown here is derived from an EMBL/GenBank/DDBJ whole genome shotgun (WGS) entry which is preliminary data.</text>
</comment>
<evidence type="ECO:0000313" key="5">
    <source>
        <dbReference type="Proteomes" id="UP001595636"/>
    </source>
</evidence>
<evidence type="ECO:0000256" key="1">
    <source>
        <dbReference type="SAM" id="SignalP"/>
    </source>
</evidence>
<dbReference type="EMBL" id="JBHRYH010000005">
    <property type="protein sequence ID" value="MFC3625105.1"/>
    <property type="molecule type" value="Genomic_DNA"/>
</dbReference>
<dbReference type="Pfam" id="PF08770">
    <property type="entry name" value="SoxZ"/>
    <property type="match status" value="1"/>
</dbReference>
<name>A0ABV7TPV5_9NEIS</name>
<dbReference type="InterPro" id="IPR030831">
    <property type="entry name" value="Fuse-rel_SoxYZ"/>
</dbReference>
<dbReference type="InterPro" id="IPR014880">
    <property type="entry name" value="SoxZ_dom"/>
</dbReference>
<feature type="domain" description="Ig-like SoxY" evidence="3">
    <location>
        <begin position="47"/>
        <end position="148"/>
    </location>
</feature>
<sequence length="261" mass="28471">MRRAFLCLLLSLLWLLPTAAHAASQSTEPQHDPLQSVMWNVMQRNVLHGQPAVFDDRVRISLPRQVEDGQRVPVSVDASALGQVEELLLFADYNPLPLALRFTPGSLRPTLAVAIRVNQATPVRAAARTADGVWHVGGQLVDAPGGGCALPTPTRNTTDWALLQGRLYGRLWQQDGLQRLRLRIMHPMDTGLVGNTPRFHLNRLQLRDGAGQPLAELALEAPLAESPLFTFELPADTAGPLRISAGDSDGNLYQATIRGLP</sequence>